<dbReference type="Pfam" id="PF05402">
    <property type="entry name" value="PqqD"/>
    <property type="match status" value="1"/>
</dbReference>
<sequence>MSTDFAADHAPRWREGVSGQRFGSDFIVLDAEGNTLRGLNGTAIEIWELCDGTRTARALVEQVAQRHGWDVEQVLTDTLKFFSELTRLGLIDELEEAR</sequence>
<dbReference type="EMBL" id="BJVY01000016">
    <property type="protein sequence ID" value="GEL71447.1"/>
    <property type="molecule type" value="Genomic_DNA"/>
</dbReference>
<dbReference type="Proteomes" id="UP000321224">
    <property type="component" value="Unassembled WGS sequence"/>
</dbReference>
<protein>
    <submittedName>
        <fullName evidence="2">Pyrroloquinoline quinone biosynthesis protein D</fullName>
    </submittedName>
</protein>
<dbReference type="InterPro" id="IPR041881">
    <property type="entry name" value="PqqD_sf"/>
</dbReference>
<name>A0A511HD15_9BACT</name>
<organism evidence="1 4">
    <name type="scientific">Myxococcus virescens</name>
    <dbReference type="NCBI Taxonomy" id="83456"/>
    <lineage>
        <taxon>Bacteria</taxon>
        <taxon>Pseudomonadati</taxon>
        <taxon>Myxococcota</taxon>
        <taxon>Myxococcia</taxon>
        <taxon>Myxococcales</taxon>
        <taxon>Cystobacterineae</taxon>
        <taxon>Myxococcaceae</taxon>
        <taxon>Myxococcus</taxon>
    </lineage>
</organism>
<dbReference type="RefSeq" id="WP_011553743.1">
    <property type="nucleotide sequence ID" value="NZ_BJVY01000016.1"/>
</dbReference>
<reference evidence="1 4" key="2">
    <citation type="submission" date="2019-07" db="EMBL/GenBank/DDBJ databases">
        <title>Whole genome shotgun sequence of Myxococcus virescens NBRC 100334.</title>
        <authorList>
            <person name="Hosoyama A."/>
            <person name="Uohara A."/>
            <person name="Ohji S."/>
            <person name="Ichikawa N."/>
        </authorList>
    </citation>
    <scope>NUCLEOTIDE SEQUENCE [LARGE SCALE GENOMIC DNA]</scope>
    <source>
        <strain evidence="1 4">NBRC 100334</strain>
    </source>
</reference>
<evidence type="ECO:0000313" key="2">
    <source>
        <dbReference type="EMBL" id="SDE76210.1"/>
    </source>
</evidence>
<comment type="caution">
    <text evidence="1">The sequence shown here is derived from an EMBL/GenBank/DDBJ whole genome shotgun (WGS) entry which is preliminary data.</text>
</comment>
<dbReference type="Gene3D" id="1.10.10.1150">
    <property type="entry name" value="Coenzyme PQQ synthesis protein D (PqqD)"/>
    <property type="match status" value="1"/>
</dbReference>
<accession>A0A511HD15</accession>
<dbReference type="GeneID" id="41361060"/>
<evidence type="ECO:0000313" key="1">
    <source>
        <dbReference type="EMBL" id="GEL71447.1"/>
    </source>
</evidence>
<keyword evidence="3" id="KW-1185">Reference proteome</keyword>
<dbReference type="EMBL" id="FNAJ01000011">
    <property type="protein sequence ID" value="SDE76210.1"/>
    <property type="molecule type" value="Genomic_DNA"/>
</dbReference>
<dbReference type="AlphaFoldDB" id="A0A511HD15"/>
<gene>
    <name evidence="1" type="ORF">MVI01_32310</name>
    <name evidence="2" type="ORF">SAMN04488504_11190</name>
</gene>
<dbReference type="Proteomes" id="UP000198717">
    <property type="component" value="Unassembled WGS sequence"/>
</dbReference>
<evidence type="ECO:0000313" key="3">
    <source>
        <dbReference type="Proteomes" id="UP000198717"/>
    </source>
</evidence>
<evidence type="ECO:0000313" key="4">
    <source>
        <dbReference type="Proteomes" id="UP000321224"/>
    </source>
</evidence>
<dbReference type="InterPro" id="IPR008792">
    <property type="entry name" value="PQQD"/>
</dbReference>
<proteinExistence type="predicted"/>
<reference evidence="2 3" key="1">
    <citation type="submission" date="2016-10" db="EMBL/GenBank/DDBJ databases">
        <authorList>
            <person name="Varghese N."/>
            <person name="Submissions S."/>
        </authorList>
    </citation>
    <scope>NUCLEOTIDE SEQUENCE [LARGE SCALE GENOMIC DNA]</scope>
    <source>
        <strain evidence="2 3">DSM 2260</strain>
    </source>
</reference>